<evidence type="ECO:0000256" key="3">
    <source>
        <dbReference type="ARBA" id="ARBA00022618"/>
    </source>
</evidence>
<dbReference type="InterPro" id="IPR004101">
    <property type="entry name" value="Mur_ligase_C"/>
</dbReference>
<dbReference type="AlphaFoldDB" id="A0A1B3WDD0"/>
<evidence type="ECO:0000259" key="12">
    <source>
        <dbReference type="Pfam" id="PF01225"/>
    </source>
</evidence>
<dbReference type="GO" id="GO:0071555">
    <property type="term" value="P:cell wall organization"/>
    <property type="evidence" value="ECO:0007669"/>
    <property type="project" value="UniProtKB-KW"/>
</dbReference>
<evidence type="ECO:0000313" key="15">
    <source>
        <dbReference type="EMBL" id="AOH38987.1"/>
    </source>
</evidence>
<evidence type="ECO:0000259" key="13">
    <source>
        <dbReference type="Pfam" id="PF02875"/>
    </source>
</evidence>
<evidence type="ECO:0000256" key="4">
    <source>
        <dbReference type="ARBA" id="ARBA00022741"/>
    </source>
</evidence>
<dbReference type="PANTHER" id="PTHR43024:SF1">
    <property type="entry name" value="UDP-N-ACETYLMURAMOYL-TRIPEPTIDE--D-ALANYL-D-ALANINE LIGASE"/>
    <property type="match status" value="1"/>
</dbReference>
<evidence type="ECO:0000256" key="8">
    <source>
        <dbReference type="ARBA" id="ARBA00023306"/>
    </source>
</evidence>
<name>A0A1B3WDD0_9FIRM</name>
<protein>
    <recommendedName>
        <fullName evidence="10 11">UDP-N-acetylmuramoyl-tripeptide--D-alanyl-D-alanine ligase</fullName>
        <ecNumber evidence="10 11">6.3.2.10</ecNumber>
    </recommendedName>
    <alternativeName>
        <fullName evidence="10">D-alanyl-D-alanine-adding enzyme</fullName>
    </alternativeName>
</protein>
<dbReference type="SUPFAM" id="SSF63418">
    <property type="entry name" value="MurE/MurF N-terminal domain"/>
    <property type="match status" value="1"/>
</dbReference>
<comment type="subcellular location">
    <subcellularLocation>
        <location evidence="10 11">Cytoplasm</location>
    </subcellularLocation>
</comment>
<dbReference type="InterPro" id="IPR000713">
    <property type="entry name" value="Mur_ligase_N"/>
</dbReference>
<dbReference type="PANTHER" id="PTHR43024">
    <property type="entry name" value="UDP-N-ACETYLMURAMOYL-TRIPEPTIDE--D-ALANYL-D-ALANINE LIGASE"/>
    <property type="match status" value="1"/>
</dbReference>
<feature type="domain" description="Mur ligase C-terminal" evidence="13">
    <location>
        <begin position="320"/>
        <end position="441"/>
    </location>
</feature>
<evidence type="ECO:0000256" key="10">
    <source>
        <dbReference type="HAMAP-Rule" id="MF_02019"/>
    </source>
</evidence>
<evidence type="ECO:0000256" key="6">
    <source>
        <dbReference type="ARBA" id="ARBA00022960"/>
    </source>
</evidence>
<comment type="function">
    <text evidence="10 11">Involved in cell wall formation. Catalyzes the final step in the synthesis of UDP-N-acetylmuramoyl-pentapeptide, the precursor of murein.</text>
</comment>
<dbReference type="SUPFAM" id="SSF53244">
    <property type="entry name" value="MurD-like peptide ligases, peptide-binding domain"/>
    <property type="match status" value="1"/>
</dbReference>
<dbReference type="InterPro" id="IPR051046">
    <property type="entry name" value="MurCDEF_CellWall_CoF430Synth"/>
</dbReference>
<keyword evidence="3 10" id="KW-0132">Cell division</keyword>
<keyword evidence="1 10" id="KW-0963">Cytoplasm</keyword>
<dbReference type="GO" id="GO:0047480">
    <property type="term" value="F:UDP-N-acetylmuramoyl-tripeptide-D-alanyl-D-alanine ligase activity"/>
    <property type="evidence" value="ECO:0007669"/>
    <property type="project" value="UniProtKB-UniRule"/>
</dbReference>
<evidence type="ECO:0000256" key="9">
    <source>
        <dbReference type="ARBA" id="ARBA00023316"/>
    </source>
</evidence>
<dbReference type="InterPro" id="IPR036565">
    <property type="entry name" value="Mur-like_cat_sf"/>
</dbReference>
<evidence type="ECO:0000259" key="14">
    <source>
        <dbReference type="Pfam" id="PF08245"/>
    </source>
</evidence>
<keyword evidence="9 10" id="KW-0961">Cell wall biogenesis/degradation</keyword>
<dbReference type="EMBL" id="CP017037">
    <property type="protein sequence ID" value="AOH38987.1"/>
    <property type="molecule type" value="Genomic_DNA"/>
</dbReference>
<evidence type="ECO:0000256" key="7">
    <source>
        <dbReference type="ARBA" id="ARBA00022984"/>
    </source>
</evidence>
<dbReference type="Gene3D" id="3.90.190.20">
    <property type="entry name" value="Mur ligase, C-terminal domain"/>
    <property type="match status" value="1"/>
</dbReference>
<dbReference type="Pfam" id="PF01225">
    <property type="entry name" value="Mur_ligase"/>
    <property type="match status" value="1"/>
</dbReference>
<comment type="pathway">
    <text evidence="10 11">Cell wall biogenesis; peptidoglycan biosynthesis.</text>
</comment>
<keyword evidence="4 10" id="KW-0547">Nucleotide-binding</keyword>
<keyword evidence="6 10" id="KW-0133">Cell shape</keyword>
<dbReference type="GO" id="GO:0051301">
    <property type="term" value="P:cell division"/>
    <property type="evidence" value="ECO:0007669"/>
    <property type="project" value="UniProtKB-KW"/>
</dbReference>
<keyword evidence="2 10" id="KW-0436">Ligase</keyword>
<dbReference type="HAMAP" id="MF_02019">
    <property type="entry name" value="MurF"/>
    <property type="match status" value="1"/>
</dbReference>
<dbReference type="Pfam" id="PF02875">
    <property type="entry name" value="Mur_ligase_C"/>
    <property type="match status" value="1"/>
</dbReference>
<dbReference type="RefSeq" id="WP_022514103.1">
    <property type="nucleotide sequence ID" value="NZ_CP017037.1"/>
</dbReference>
<dbReference type="Gene3D" id="3.40.1190.10">
    <property type="entry name" value="Mur-like, catalytic domain"/>
    <property type="match status" value="1"/>
</dbReference>
<evidence type="ECO:0000256" key="5">
    <source>
        <dbReference type="ARBA" id="ARBA00022840"/>
    </source>
</evidence>
<dbReference type="GO" id="GO:0005524">
    <property type="term" value="F:ATP binding"/>
    <property type="evidence" value="ECO:0007669"/>
    <property type="project" value="UniProtKB-UniRule"/>
</dbReference>
<keyword evidence="8 10" id="KW-0131">Cell cycle</keyword>
<dbReference type="UniPathway" id="UPA00219"/>
<evidence type="ECO:0000256" key="1">
    <source>
        <dbReference type="ARBA" id="ARBA00022490"/>
    </source>
</evidence>
<dbReference type="SUPFAM" id="SSF53623">
    <property type="entry name" value="MurD-like peptide ligases, catalytic domain"/>
    <property type="match status" value="1"/>
</dbReference>
<comment type="similarity">
    <text evidence="10">Belongs to the MurCDEF family. MurF subfamily.</text>
</comment>
<sequence>MATFTIEELNKALNGALIQKGVTSLFSGISTDTRTIKKGDVFIALLGENFDGHEFIDNAINKGAAGIIISNKNCLHKVPKQISIFYVNDTKVALENCAYFHRNRFLIPVIGVTGSNGKTTTKDMIFTILNQVFSVCSTVKNNNNEIGMCQTLLSLKKSDNVCIVEMGMRGIGQIKELCTFTKPTIGVVTNVGTSHIGILGSKRNIAKAKSELIESLGETGIAVLNQDDPLVIGMQENFRGKVLTYGIKKGDVHAENISYGITSTSFDCHIKEHVFSIELPVLGVHNVYNALASIAVGYLMGVETSYIQRAFQQYKPAEQRQHIVNMYGVQIMDDSYNANPLSMEMAFQALKQLNGVHQILVLGDMLELGEKEKTYHYETGKRAAEIGVDTVITVGELGKFIALGAKEHGCKQVISCNTLEEAAQVLESIMKKGDTVLLKASHSMHMEKILQLLGGDGK</sequence>
<accession>A0A1B3WDD0</accession>
<feature type="binding site" evidence="10">
    <location>
        <begin position="114"/>
        <end position="120"/>
    </location>
    <ligand>
        <name>ATP</name>
        <dbReference type="ChEBI" id="CHEBI:30616"/>
    </ligand>
</feature>
<proteinExistence type="inferred from homology"/>
<dbReference type="InterPro" id="IPR005863">
    <property type="entry name" value="UDP-N-AcMur_synth"/>
</dbReference>
<dbReference type="EC" id="6.3.2.10" evidence="10 11"/>
<dbReference type="Proteomes" id="UP000094757">
    <property type="component" value="Chromosome"/>
</dbReference>
<keyword evidence="5 10" id="KW-0067">ATP-binding</keyword>
<organism evidence="15 16">
    <name type="scientific">Dialister pneumosintes</name>
    <dbReference type="NCBI Taxonomy" id="39950"/>
    <lineage>
        <taxon>Bacteria</taxon>
        <taxon>Bacillati</taxon>
        <taxon>Bacillota</taxon>
        <taxon>Negativicutes</taxon>
        <taxon>Veillonellales</taxon>
        <taxon>Veillonellaceae</taxon>
        <taxon>Dialister</taxon>
    </lineage>
</organism>
<comment type="catalytic activity">
    <reaction evidence="10 11">
        <text>D-alanyl-D-alanine + UDP-N-acetyl-alpha-D-muramoyl-L-alanyl-gamma-D-glutamyl-meso-2,6-diaminopimelate + ATP = UDP-N-acetyl-alpha-D-muramoyl-L-alanyl-gamma-D-glutamyl-meso-2,6-diaminopimeloyl-D-alanyl-D-alanine + ADP + phosphate + H(+)</text>
        <dbReference type="Rhea" id="RHEA:28374"/>
        <dbReference type="ChEBI" id="CHEBI:15378"/>
        <dbReference type="ChEBI" id="CHEBI:30616"/>
        <dbReference type="ChEBI" id="CHEBI:43474"/>
        <dbReference type="ChEBI" id="CHEBI:57822"/>
        <dbReference type="ChEBI" id="CHEBI:61386"/>
        <dbReference type="ChEBI" id="CHEBI:83905"/>
        <dbReference type="ChEBI" id="CHEBI:456216"/>
        <dbReference type="EC" id="6.3.2.10"/>
    </reaction>
</comment>
<dbReference type="InterPro" id="IPR036615">
    <property type="entry name" value="Mur_ligase_C_dom_sf"/>
</dbReference>
<dbReference type="GO" id="GO:0008766">
    <property type="term" value="F:UDP-N-acetylmuramoylalanyl-D-glutamyl-2,6-diaminopimelate-D-alanyl-D-alanine ligase activity"/>
    <property type="evidence" value="ECO:0007669"/>
    <property type="project" value="RHEA"/>
</dbReference>
<dbReference type="GO" id="GO:0008360">
    <property type="term" value="P:regulation of cell shape"/>
    <property type="evidence" value="ECO:0007669"/>
    <property type="project" value="UniProtKB-KW"/>
</dbReference>
<feature type="domain" description="Mur ligase N-terminal catalytic" evidence="12">
    <location>
        <begin position="27"/>
        <end position="76"/>
    </location>
</feature>
<dbReference type="InterPro" id="IPR035911">
    <property type="entry name" value="MurE/MurF_N"/>
</dbReference>
<keyword evidence="7 10" id="KW-0573">Peptidoglycan synthesis</keyword>
<dbReference type="Gene3D" id="3.40.1390.10">
    <property type="entry name" value="MurE/MurF, N-terminal domain"/>
    <property type="match status" value="1"/>
</dbReference>
<evidence type="ECO:0000256" key="11">
    <source>
        <dbReference type="RuleBase" id="RU004136"/>
    </source>
</evidence>
<evidence type="ECO:0000313" key="16">
    <source>
        <dbReference type="Proteomes" id="UP000094757"/>
    </source>
</evidence>
<dbReference type="KEGG" id="dpn:BCB69_02755"/>
<evidence type="ECO:0000256" key="2">
    <source>
        <dbReference type="ARBA" id="ARBA00022598"/>
    </source>
</evidence>
<feature type="domain" description="Mur ligase central" evidence="14">
    <location>
        <begin position="112"/>
        <end position="296"/>
    </location>
</feature>
<dbReference type="NCBIfam" id="TIGR01143">
    <property type="entry name" value="murF"/>
    <property type="match status" value="1"/>
</dbReference>
<dbReference type="Pfam" id="PF08245">
    <property type="entry name" value="Mur_ligase_M"/>
    <property type="match status" value="1"/>
</dbReference>
<gene>
    <name evidence="10" type="primary">murF</name>
    <name evidence="15" type="ORF">BCB69_02755</name>
</gene>
<dbReference type="STRING" id="39950.BCB69_02755"/>
<dbReference type="InterPro" id="IPR013221">
    <property type="entry name" value="Mur_ligase_cen"/>
</dbReference>
<dbReference type="GO" id="GO:0005737">
    <property type="term" value="C:cytoplasm"/>
    <property type="evidence" value="ECO:0007669"/>
    <property type="project" value="UniProtKB-SubCell"/>
</dbReference>
<dbReference type="GO" id="GO:0009252">
    <property type="term" value="P:peptidoglycan biosynthetic process"/>
    <property type="evidence" value="ECO:0007669"/>
    <property type="project" value="UniProtKB-UniRule"/>
</dbReference>
<reference evidence="16" key="1">
    <citation type="submission" date="2016-08" db="EMBL/GenBank/DDBJ databases">
        <authorList>
            <person name="Holder M.E."/>
            <person name="Ajami N.J."/>
            <person name="Petrosino J.F."/>
        </authorList>
    </citation>
    <scope>NUCLEOTIDE SEQUENCE [LARGE SCALE GENOMIC DNA]</scope>
    <source>
        <strain evidence="16">F0677</strain>
    </source>
</reference>